<evidence type="ECO:0000313" key="9">
    <source>
        <dbReference type="EMBL" id="KAK0604694.1"/>
    </source>
</evidence>
<protein>
    <recommendedName>
        <fullName evidence="8">Leucine-rich repeat-containing N-terminal plant-type domain-containing protein</fullName>
    </recommendedName>
</protein>
<evidence type="ECO:0000256" key="6">
    <source>
        <dbReference type="ARBA" id="ARBA00022989"/>
    </source>
</evidence>
<evidence type="ECO:0000256" key="1">
    <source>
        <dbReference type="ARBA" id="ARBA00004370"/>
    </source>
</evidence>
<evidence type="ECO:0000256" key="2">
    <source>
        <dbReference type="ARBA" id="ARBA00022614"/>
    </source>
</evidence>
<dbReference type="PANTHER" id="PTHR47988">
    <property type="entry name" value="SOMATIC EMBRYOGENESIS RECEPTOR KINASE 1"/>
    <property type="match status" value="1"/>
</dbReference>
<evidence type="ECO:0000256" key="5">
    <source>
        <dbReference type="ARBA" id="ARBA00022737"/>
    </source>
</evidence>
<organism evidence="9 10">
    <name type="scientific">Acer saccharum</name>
    <name type="common">Sugar maple</name>
    <dbReference type="NCBI Taxonomy" id="4024"/>
    <lineage>
        <taxon>Eukaryota</taxon>
        <taxon>Viridiplantae</taxon>
        <taxon>Streptophyta</taxon>
        <taxon>Embryophyta</taxon>
        <taxon>Tracheophyta</taxon>
        <taxon>Spermatophyta</taxon>
        <taxon>Magnoliopsida</taxon>
        <taxon>eudicotyledons</taxon>
        <taxon>Gunneridae</taxon>
        <taxon>Pentapetalae</taxon>
        <taxon>rosids</taxon>
        <taxon>malvids</taxon>
        <taxon>Sapindales</taxon>
        <taxon>Sapindaceae</taxon>
        <taxon>Hippocastanoideae</taxon>
        <taxon>Acereae</taxon>
        <taxon>Acer</taxon>
    </lineage>
</organism>
<sequence>MASASIEEANALLNWKATFANQTQSQLPSWDLLSHKPSTTSPCTWFGISCNSAGNVIKINITSFGLNGTLQEFSFSSFPNLKYVDLAINSLYGNIPSQIAFLSKLIYLDLSTNHLSGQIPPEIGLLTNLQFLHLVENQLNGSIPLELGNLKSLVSLRFSSNNLSGSIPPLFGGLRNLTLLYLRKNQLSGLIPEKLGNLISLTCLDLSKNQLSGGIPSEFGLLTNLKHLVLSEDVERQAEVRSAHKLFVSCNAFNGMFEALTKLQKIDMMLVSLPDIYPQIEKEIEEQSREDDRTMLESSRALLEPVWMYHVYETERFSMMEEEMESL</sequence>
<keyword evidence="5" id="KW-0677">Repeat</keyword>
<dbReference type="SUPFAM" id="SSF52058">
    <property type="entry name" value="L domain-like"/>
    <property type="match status" value="1"/>
</dbReference>
<dbReference type="AlphaFoldDB" id="A0AA39TF20"/>
<evidence type="ECO:0000256" key="7">
    <source>
        <dbReference type="ARBA" id="ARBA00023136"/>
    </source>
</evidence>
<reference evidence="9" key="1">
    <citation type="journal article" date="2022" name="Plant J.">
        <title>Strategies of tolerance reflected in two North American maple genomes.</title>
        <authorList>
            <person name="McEvoy S.L."/>
            <person name="Sezen U.U."/>
            <person name="Trouern-Trend A."/>
            <person name="McMahon S.M."/>
            <person name="Schaberg P.G."/>
            <person name="Yang J."/>
            <person name="Wegrzyn J.L."/>
            <person name="Swenson N.G."/>
        </authorList>
    </citation>
    <scope>NUCLEOTIDE SEQUENCE</scope>
    <source>
        <strain evidence="9">NS2018</strain>
    </source>
</reference>
<dbReference type="Pfam" id="PF13855">
    <property type="entry name" value="LRR_8"/>
    <property type="match status" value="1"/>
</dbReference>
<dbReference type="Gene3D" id="3.80.10.10">
    <property type="entry name" value="Ribonuclease Inhibitor"/>
    <property type="match status" value="2"/>
</dbReference>
<keyword evidence="3" id="KW-0812">Transmembrane</keyword>
<dbReference type="GO" id="GO:0016020">
    <property type="term" value="C:membrane"/>
    <property type="evidence" value="ECO:0007669"/>
    <property type="project" value="UniProtKB-SubCell"/>
</dbReference>
<keyword evidence="6" id="KW-1133">Transmembrane helix</keyword>
<name>A0AA39TF20_ACESA</name>
<keyword evidence="7" id="KW-0472">Membrane</keyword>
<comment type="subcellular location">
    <subcellularLocation>
        <location evidence="1">Membrane</location>
    </subcellularLocation>
</comment>
<accession>A0AA39TF20</accession>
<reference evidence="9" key="2">
    <citation type="submission" date="2023-06" db="EMBL/GenBank/DDBJ databases">
        <authorList>
            <person name="Swenson N.G."/>
            <person name="Wegrzyn J.L."/>
            <person name="Mcevoy S.L."/>
        </authorList>
    </citation>
    <scope>NUCLEOTIDE SEQUENCE</scope>
    <source>
        <strain evidence="9">NS2018</strain>
        <tissue evidence="9">Leaf</tissue>
    </source>
</reference>
<dbReference type="FunFam" id="3.80.10.10:FF:000400">
    <property type="entry name" value="Nuclear pore complex protein NUP107"/>
    <property type="match status" value="1"/>
</dbReference>
<feature type="domain" description="Leucine-rich repeat-containing N-terminal plant-type" evidence="8">
    <location>
        <begin position="7"/>
        <end position="51"/>
    </location>
</feature>
<dbReference type="Pfam" id="PF00560">
    <property type="entry name" value="LRR_1"/>
    <property type="match status" value="3"/>
</dbReference>
<evidence type="ECO:0000313" key="10">
    <source>
        <dbReference type="Proteomes" id="UP001168877"/>
    </source>
</evidence>
<dbReference type="InterPro" id="IPR003591">
    <property type="entry name" value="Leu-rich_rpt_typical-subtyp"/>
</dbReference>
<proteinExistence type="predicted"/>
<dbReference type="SMART" id="SM00369">
    <property type="entry name" value="LRR_TYP"/>
    <property type="match status" value="4"/>
</dbReference>
<comment type="caution">
    <text evidence="9">The sequence shown here is derived from an EMBL/GenBank/DDBJ whole genome shotgun (WGS) entry which is preliminary data.</text>
</comment>
<dbReference type="PRINTS" id="PR00019">
    <property type="entry name" value="LEURICHRPT"/>
</dbReference>
<evidence type="ECO:0000259" key="8">
    <source>
        <dbReference type="Pfam" id="PF08263"/>
    </source>
</evidence>
<keyword evidence="4" id="KW-0732">Signal</keyword>
<dbReference type="InterPro" id="IPR032675">
    <property type="entry name" value="LRR_dom_sf"/>
</dbReference>
<gene>
    <name evidence="9" type="ORF">LWI29_018344</name>
</gene>
<keyword evidence="2" id="KW-0433">Leucine-rich repeat</keyword>
<dbReference type="EMBL" id="JAUESC010000002">
    <property type="protein sequence ID" value="KAK0604694.1"/>
    <property type="molecule type" value="Genomic_DNA"/>
</dbReference>
<evidence type="ECO:0000256" key="4">
    <source>
        <dbReference type="ARBA" id="ARBA00022729"/>
    </source>
</evidence>
<dbReference type="Pfam" id="PF08263">
    <property type="entry name" value="LRRNT_2"/>
    <property type="match status" value="1"/>
</dbReference>
<evidence type="ECO:0000256" key="3">
    <source>
        <dbReference type="ARBA" id="ARBA00022692"/>
    </source>
</evidence>
<dbReference type="InterPro" id="IPR013210">
    <property type="entry name" value="LRR_N_plant-typ"/>
</dbReference>
<dbReference type="Proteomes" id="UP001168877">
    <property type="component" value="Unassembled WGS sequence"/>
</dbReference>
<dbReference type="InterPro" id="IPR001611">
    <property type="entry name" value="Leu-rich_rpt"/>
</dbReference>
<keyword evidence="10" id="KW-1185">Reference proteome</keyword>